<comment type="caution">
    <text evidence="8">The sequence shown here is derived from an EMBL/GenBank/DDBJ whole genome shotgun (WGS) entry which is preliminary data.</text>
</comment>
<protein>
    <recommendedName>
        <fullName evidence="7">Rhodopsin domain-containing protein</fullName>
    </recommendedName>
</protein>
<reference evidence="8" key="1">
    <citation type="journal article" date="2021" name="IMA Fungus">
        <title>Genomic characterization of three marine fungi, including Emericellopsis atlantica sp. nov. with signatures of a generalist lifestyle and marine biomass degradation.</title>
        <authorList>
            <person name="Hagestad O.C."/>
            <person name="Hou L."/>
            <person name="Andersen J.H."/>
            <person name="Hansen E.H."/>
            <person name="Altermark B."/>
            <person name="Li C."/>
            <person name="Kuhnert E."/>
            <person name="Cox R.J."/>
            <person name="Crous P.W."/>
            <person name="Spatafora J.W."/>
            <person name="Lail K."/>
            <person name="Amirebrahimi M."/>
            <person name="Lipzen A."/>
            <person name="Pangilinan J."/>
            <person name="Andreopoulos W."/>
            <person name="Hayes R.D."/>
            <person name="Ng V."/>
            <person name="Grigoriev I.V."/>
            <person name="Jackson S.A."/>
            <person name="Sutton T.D.S."/>
            <person name="Dobson A.D.W."/>
            <person name="Rama T."/>
        </authorList>
    </citation>
    <scope>NUCLEOTIDE SEQUENCE</scope>
    <source>
        <strain evidence="8">TRa018bII</strain>
    </source>
</reference>
<feature type="transmembrane region" description="Helical" evidence="6">
    <location>
        <begin position="182"/>
        <end position="204"/>
    </location>
</feature>
<keyword evidence="2 6" id="KW-0812">Transmembrane</keyword>
<feature type="domain" description="Rhodopsin" evidence="7">
    <location>
        <begin position="45"/>
        <end position="212"/>
    </location>
</feature>
<feature type="transmembrane region" description="Helical" evidence="6">
    <location>
        <begin position="26"/>
        <end position="48"/>
    </location>
</feature>
<evidence type="ECO:0000256" key="1">
    <source>
        <dbReference type="ARBA" id="ARBA00004141"/>
    </source>
</evidence>
<comment type="similarity">
    <text evidence="5">Belongs to the SAT4 family.</text>
</comment>
<proteinExistence type="inferred from homology"/>
<evidence type="ECO:0000259" key="7">
    <source>
        <dbReference type="Pfam" id="PF20684"/>
    </source>
</evidence>
<dbReference type="GO" id="GO:0016020">
    <property type="term" value="C:membrane"/>
    <property type="evidence" value="ECO:0007669"/>
    <property type="project" value="UniProtKB-SubCell"/>
</dbReference>
<gene>
    <name evidence="8" type="ORF">BJ875DRAFT_530651</name>
</gene>
<feature type="transmembrane region" description="Helical" evidence="6">
    <location>
        <begin position="140"/>
        <end position="162"/>
    </location>
</feature>
<dbReference type="EMBL" id="MU251450">
    <property type="protein sequence ID" value="KAG9234835.1"/>
    <property type="molecule type" value="Genomic_DNA"/>
</dbReference>
<name>A0A9P7YJQ8_9HELO</name>
<organism evidence="8 9">
    <name type="scientific">Amylocarpus encephaloides</name>
    <dbReference type="NCBI Taxonomy" id="45428"/>
    <lineage>
        <taxon>Eukaryota</taxon>
        <taxon>Fungi</taxon>
        <taxon>Dikarya</taxon>
        <taxon>Ascomycota</taxon>
        <taxon>Pezizomycotina</taxon>
        <taxon>Leotiomycetes</taxon>
        <taxon>Helotiales</taxon>
        <taxon>Helotiales incertae sedis</taxon>
        <taxon>Amylocarpus</taxon>
    </lineage>
</organism>
<keyword evidence="3 6" id="KW-1133">Transmembrane helix</keyword>
<dbReference type="AlphaFoldDB" id="A0A9P7YJQ8"/>
<evidence type="ECO:0000256" key="3">
    <source>
        <dbReference type="ARBA" id="ARBA00022989"/>
    </source>
</evidence>
<evidence type="ECO:0000313" key="8">
    <source>
        <dbReference type="EMBL" id="KAG9234835.1"/>
    </source>
</evidence>
<evidence type="ECO:0000256" key="6">
    <source>
        <dbReference type="SAM" id="Phobius"/>
    </source>
</evidence>
<dbReference type="InterPro" id="IPR049326">
    <property type="entry name" value="Rhodopsin_dom_fungi"/>
</dbReference>
<keyword evidence="4 6" id="KW-0472">Membrane</keyword>
<evidence type="ECO:0000256" key="2">
    <source>
        <dbReference type="ARBA" id="ARBA00022692"/>
    </source>
</evidence>
<dbReference type="PANTHER" id="PTHR33048:SF47">
    <property type="entry name" value="INTEGRAL MEMBRANE PROTEIN-RELATED"/>
    <property type="match status" value="1"/>
</dbReference>
<accession>A0A9P7YJQ8</accession>
<evidence type="ECO:0000256" key="4">
    <source>
        <dbReference type="ARBA" id="ARBA00023136"/>
    </source>
</evidence>
<dbReference type="PANTHER" id="PTHR33048">
    <property type="entry name" value="PTH11-LIKE INTEGRAL MEMBRANE PROTEIN (AFU_ORTHOLOGUE AFUA_5G11245)"/>
    <property type="match status" value="1"/>
</dbReference>
<sequence length="212" mass="23971">MPLHNATVVMGVNLSTLDIPARQGPLLIALNVAFMVWMLAVVSVRLYYEGRVLHTLWWDDWKSFLLTLSLCVSANESIDTCFIAAFCSVAHSAVIIDGLTIGFQDYLRAYILGTPSILRRLSILLLYCRVFRVEDTPRRAIMLGIVMISLYYLVNVSIEIAITVQCYPPMKMIFKDKFIAPIIQNIFSVVSDFYVFAIPIPTVIRLNVSTKK</sequence>
<dbReference type="InterPro" id="IPR052337">
    <property type="entry name" value="SAT4-like"/>
</dbReference>
<dbReference type="Pfam" id="PF20684">
    <property type="entry name" value="Fung_rhodopsin"/>
    <property type="match status" value="1"/>
</dbReference>
<evidence type="ECO:0000256" key="5">
    <source>
        <dbReference type="ARBA" id="ARBA00038359"/>
    </source>
</evidence>
<dbReference type="OrthoDB" id="444631at2759"/>
<dbReference type="Proteomes" id="UP000824998">
    <property type="component" value="Unassembled WGS sequence"/>
</dbReference>
<comment type="subcellular location">
    <subcellularLocation>
        <location evidence="1">Membrane</location>
        <topology evidence="1">Multi-pass membrane protein</topology>
    </subcellularLocation>
</comment>
<evidence type="ECO:0000313" key="9">
    <source>
        <dbReference type="Proteomes" id="UP000824998"/>
    </source>
</evidence>
<keyword evidence="9" id="KW-1185">Reference proteome</keyword>